<sequence length="934" mass="104691">MVPATENTEEQIIGKVSGKDVKVSESIIRKVLDFKDATTDLITFSPRLIERSCQMMKYQGLFPTLFRGQFPYHWRYLSHILLLCLSSRKAGTDTLNASYALLNTNSYNFQEPELPAEGPTTYAKSMTKQTLELQRAAKSNKKYVYEDGFVYTYFGFFAGDTAFTLAEEGEAVNVQDEEAAAEPEVQLEKKRKRVSKPKYVKMHTPAVTKEVLTEALNQAVMQAGLEKSMKDLSQKSVIIEERSEEPSSTPFPAPDFEKKKGKVDVVSEPESSSTSEESRRIFEQRRFEKVKQAEKELRKKSEKEKDKAFDPNEEESTESDDDPSHYKIQKRKATGLLKKTGGTQEPLLKKPKTSHGPPKASLSKPWVADTSEQTKIINNLTKRLRSVEADNARKTKQIIDLRQSNNQLQKSMIGLTRIVRRLSKKVGGDGDDNDDHDDDKKDGGGKKDDGGDGGEGGVSGENKDVSKGAEGDAEGGASVDSPSEAESGKKANEGVKQTPTGDVSQTPKNAPGSSEAGPSTTTHKGLFIDISKPPKGPTLTDQDRLDAALPDDIDIEALFGGDESVGAGESDDFNLEKLYEDIDDTEVLSRAQYVDLDGTPIQGIEISPNMDVGPSQKGASSSGVDVGESSHEQPAKYDAPSAPHYVSYRKMTLEEKYIFFKHKVSDYLDMQISAYAIFDKEIPCLPYGLTQKQKDAFMGKHAEWFKPQQHEKPVLDDLMKVNLKARNYVRQWRKGRKITVKKDESPIIAWWWDGVRKAFGVKRESGLIDYFNTIISIMNSLPEFELRKLARLELQNPTNQYRANAAMRVLIKAVHDNFQGYNLVQGVRKVRKGDMHPTSGKPWEYVEYPIPQALTQGHFAVLEFTDGRNVMMFEPMDLTAYHKEDLIKLSKMQIRTTPEYEWHGKSFHEIVINSIEKADPVTGYVLRSPPVQKD</sequence>
<keyword evidence="2" id="KW-1185">Reference proteome</keyword>
<name>A0ACB9IZJ7_9ASTR</name>
<dbReference type="EMBL" id="CM042023">
    <property type="protein sequence ID" value="KAI3813638.1"/>
    <property type="molecule type" value="Genomic_DNA"/>
</dbReference>
<comment type="caution">
    <text evidence="1">The sequence shown here is derived from an EMBL/GenBank/DDBJ whole genome shotgun (WGS) entry which is preliminary data.</text>
</comment>
<evidence type="ECO:0000313" key="1">
    <source>
        <dbReference type="EMBL" id="KAI3813638.1"/>
    </source>
</evidence>
<proteinExistence type="predicted"/>
<evidence type="ECO:0000313" key="2">
    <source>
        <dbReference type="Proteomes" id="UP001056120"/>
    </source>
</evidence>
<protein>
    <submittedName>
        <fullName evidence="1">Uncharacterized protein</fullName>
    </submittedName>
</protein>
<accession>A0ACB9IZJ7</accession>
<reference evidence="2" key="1">
    <citation type="journal article" date="2022" name="Mol. Ecol. Resour.">
        <title>The genomes of chicory, endive, great burdock and yacon provide insights into Asteraceae palaeo-polyploidization history and plant inulin production.</title>
        <authorList>
            <person name="Fan W."/>
            <person name="Wang S."/>
            <person name="Wang H."/>
            <person name="Wang A."/>
            <person name="Jiang F."/>
            <person name="Liu H."/>
            <person name="Zhao H."/>
            <person name="Xu D."/>
            <person name="Zhang Y."/>
        </authorList>
    </citation>
    <scope>NUCLEOTIDE SEQUENCE [LARGE SCALE GENOMIC DNA]</scope>
    <source>
        <strain evidence="2">cv. Yunnan</strain>
    </source>
</reference>
<gene>
    <name evidence="1" type="ORF">L1987_18367</name>
</gene>
<organism evidence="1 2">
    <name type="scientific">Smallanthus sonchifolius</name>
    <dbReference type="NCBI Taxonomy" id="185202"/>
    <lineage>
        <taxon>Eukaryota</taxon>
        <taxon>Viridiplantae</taxon>
        <taxon>Streptophyta</taxon>
        <taxon>Embryophyta</taxon>
        <taxon>Tracheophyta</taxon>
        <taxon>Spermatophyta</taxon>
        <taxon>Magnoliopsida</taxon>
        <taxon>eudicotyledons</taxon>
        <taxon>Gunneridae</taxon>
        <taxon>Pentapetalae</taxon>
        <taxon>asterids</taxon>
        <taxon>campanulids</taxon>
        <taxon>Asterales</taxon>
        <taxon>Asteraceae</taxon>
        <taxon>Asteroideae</taxon>
        <taxon>Heliantheae alliance</taxon>
        <taxon>Millerieae</taxon>
        <taxon>Smallanthus</taxon>
    </lineage>
</organism>
<dbReference type="Proteomes" id="UP001056120">
    <property type="component" value="Linkage Group LG06"/>
</dbReference>
<reference evidence="1 2" key="2">
    <citation type="journal article" date="2022" name="Mol. Ecol. Resour.">
        <title>The genomes of chicory, endive, great burdock and yacon provide insights into Asteraceae paleo-polyploidization history and plant inulin production.</title>
        <authorList>
            <person name="Fan W."/>
            <person name="Wang S."/>
            <person name="Wang H."/>
            <person name="Wang A."/>
            <person name="Jiang F."/>
            <person name="Liu H."/>
            <person name="Zhao H."/>
            <person name="Xu D."/>
            <person name="Zhang Y."/>
        </authorList>
    </citation>
    <scope>NUCLEOTIDE SEQUENCE [LARGE SCALE GENOMIC DNA]</scope>
    <source>
        <strain evidence="2">cv. Yunnan</strain>
        <tissue evidence="1">Leaves</tissue>
    </source>
</reference>